<dbReference type="InterPro" id="IPR050983">
    <property type="entry name" value="GST_Omega/HSP26"/>
</dbReference>
<dbReference type="Gene3D" id="3.40.30.10">
    <property type="entry name" value="Glutaredoxin"/>
    <property type="match status" value="1"/>
</dbReference>
<dbReference type="Pfam" id="PF00043">
    <property type="entry name" value="GST_C"/>
    <property type="match status" value="1"/>
</dbReference>
<dbReference type="InterPro" id="IPR010987">
    <property type="entry name" value="Glutathione-S-Trfase_C-like"/>
</dbReference>
<protein>
    <submittedName>
        <fullName evidence="3">Glutathione S-transferase family protein</fullName>
    </submittedName>
</protein>
<dbReference type="SUPFAM" id="SSF52833">
    <property type="entry name" value="Thioredoxin-like"/>
    <property type="match status" value="1"/>
</dbReference>
<evidence type="ECO:0000259" key="2">
    <source>
        <dbReference type="PROSITE" id="PS50405"/>
    </source>
</evidence>
<feature type="domain" description="GST C-terminal" evidence="2">
    <location>
        <begin position="81"/>
        <end position="205"/>
    </location>
</feature>
<comment type="caution">
    <text evidence="3">The sequence shown here is derived from an EMBL/GenBank/DDBJ whole genome shotgun (WGS) entry which is preliminary data.</text>
</comment>
<dbReference type="EMBL" id="RZIJ01000023">
    <property type="protein sequence ID" value="RUQ66067.1"/>
    <property type="molecule type" value="Genomic_DNA"/>
</dbReference>
<gene>
    <name evidence="3" type="ORF">EJ913_23775</name>
</gene>
<dbReference type="InterPro" id="IPR004046">
    <property type="entry name" value="GST_C"/>
</dbReference>
<dbReference type="SFLD" id="SFLDS00019">
    <property type="entry name" value="Glutathione_Transferase_(cytos"/>
    <property type="match status" value="1"/>
</dbReference>
<dbReference type="PANTHER" id="PTHR43968">
    <property type="match status" value="1"/>
</dbReference>
<dbReference type="InterPro" id="IPR004045">
    <property type="entry name" value="Glutathione_S-Trfase_N"/>
</dbReference>
<dbReference type="Proteomes" id="UP000280346">
    <property type="component" value="Unassembled WGS sequence"/>
</dbReference>
<organism evidence="3 4">
    <name type="scientific">Azospirillum doebereinerae</name>
    <dbReference type="NCBI Taxonomy" id="92933"/>
    <lineage>
        <taxon>Bacteria</taxon>
        <taxon>Pseudomonadati</taxon>
        <taxon>Pseudomonadota</taxon>
        <taxon>Alphaproteobacteria</taxon>
        <taxon>Rhodospirillales</taxon>
        <taxon>Azospirillaceae</taxon>
        <taxon>Azospirillum</taxon>
    </lineage>
</organism>
<evidence type="ECO:0000313" key="3">
    <source>
        <dbReference type="EMBL" id="RUQ66067.1"/>
    </source>
</evidence>
<dbReference type="Pfam" id="PF13417">
    <property type="entry name" value="GST_N_3"/>
    <property type="match status" value="1"/>
</dbReference>
<dbReference type="InterPro" id="IPR040079">
    <property type="entry name" value="Glutathione_S-Trfase"/>
</dbReference>
<dbReference type="GO" id="GO:0016740">
    <property type="term" value="F:transferase activity"/>
    <property type="evidence" value="ECO:0007669"/>
    <property type="project" value="UniProtKB-KW"/>
</dbReference>
<dbReference type="OrthoDB" id="9782992at2"/>
<dbReference type="InterPro" id="IPR036249">
    <property type="entry name" value="Thioredoxin-like_sf"/>
</dbReference>
<proteinExistence type="predicted"/>
<keyword evidence="3" id="KW-0808">Transferase</keyword>
<dbReference type="RefSeq" id="WP_127002581.1">
    <property type="nucleotide sequence ID" value="NZ_CP173190.1"/>
</dbReference>
<dbReference type="AlphaFoldDB" id="A0A3S0VFA4"/>
<sequence length="219" mass="24134">MMVLHGSAGSPYVARVRMQGYAKGLDLETRPAAPGTPEFLAMNPIGRMPVLEHDGFFLPESLIICEYLEDLHPTPSLLGDTPRERALVRLIPRTLDLYCGGLFPLLRAGVDAGFAVDAAAERAGLTKGLTALEQFLRSDGYAAREGLSLADCVLVPWLYYGRMLAARGDALLTQFPKLTRYAEAMAADPLARRVWGEMDESFRAFMTRWQAEQEAARKA</sequence>
<dbReference type="Gene3D" id="1.20.1050.10">
    <property type="match status" value="1"/>
</dbReference>
<keyword evidence="4" id="KW-1185">Reference proteome</keyword>
<evidence type="ECO:0000259" key="1">
    <source>
        <dbReference type="PROSITE" id="PS50404"/>
    </source>
</evidence>
<dbReference type="InterPro" id="IPR036282">
    <property type="entry name" value="Glutathione-S-Trfase_C_sf"/>
</dbReference>
<dbReference type="PROSITE" id="PS50405">
    <property type="entry name" value="GST_CTER"/>
    <property type="match status" value="1"/>
</dbReference>
<dbReference type="CDD" id="cd00299">
    <property type="entry name" value="GST_C_family"/>
    <property type="match status" value="1"/>
</dbReference>
<dbReference type="GO" id="GO:0005737">
    <property type="term" value="C:cytoplasm"/>
    <property type="evidence" value="ECO:0007669"/>
    <property type="project" value="TreeGrafter"/>
</dbReference>
<dbReference type="PANTHER" id="PTHR43968:SF6">
    <property type="entry name" value="GLUTATHIONE S-TRANSFERASE OMEGA"/>
    <property type="match status" value="1"/>
</dbReference>
<dbReference type="CDD" id="cd00570">
    <property type="entry name" value="GST_N_family"/>
    <property type="match status" value="1"/>
</dbReference>
<reference evidence="3 4" key="1">
    <citation type="submission" date="2018-12" db="EMBL/GenBank/DDBJ databases">
        <authorList>
            <person name="Yang Y."/>
        </authorList>
    </citation>
    <scope>NUCLEOTIDE SEQUENCE [LARGE SCALE GENOMIC DNA]</scope>
    <source>
        <strain evidence="3 4">GSF71</strain>
    </source>
</reference>
<dbReference type="SUPFAM" id="SSF47616">
    <property type="entry name" value="GST C-terminal domain-like"/>
    <property type="match status" value="1"/>
</dbReference>
<name>A0A3S0VFA4_9PROT</name>
<feature type="domain" description="GST N-terminal" evidence="1">
    <location>
        <begin position="1"/>
        <end position="76"/>
    </location>
</feature>
<accession>A0A3S0VFA4</accession>
<dbReference type="SFLD" id="SFLDG00358">
    <property type="entry name" value="Main_(cytGST)"/>
    <property type="match status" value="1"/>
</dbReference>
<evidence type="ECO:0000313" key="4">
    <source>
        <dbReference type="Proteomes" id="UP000280346"/>
    </source>
</evidence>
<dbReference type="PROSITE" id="PS50404">
    <property type="entry name" value="GST_NTER"/>
    <property type="match status" value="1"/>
</dbReference>